<proteinExistence type="predicted"/>
<feature type="repeat" description="TPR" evidence="6">
    <location>
        <begin position="208"/>
        <end position="241"/>
    </location>
</feature>
<reference evidence="9" key="1">
    <citation type="submission" date="2016-11" db="UniProtKB">
        <authorList>
            <consortium name="WormBaseParasite"/>
        </authorList>
    </citation>
    <scope>IDENTIFICATION</scope>
</reference>
<dbReference type="Pfam" id="PF13424">
    <property type="entry name" value="TPR_12"/>
    <property type="match status" value="1"/>
</dbReference>
<feature type="repeat" description="TPR" evidence="6">
    <location>
        <begin position="140"/>
        <end position="173"/>
    </location>
</feature>
<dbReference type="FunFam" id="1.25.40.10:FF:000027">
    <property type="entry name" value="stress-induced-phosphoprotein 1 isoform X1"/>
    <property type="match status" value="1"/>
</dbReference>
<dbReference type="InterPro" id="IPR011990">
    <property type="entry name" value="TPR-like_helical_dom_sf"/>
</dbReference>
<feature type="repeat" description="TPR" evidence="6">
    <location>
        <begin position="80"/>
        <end position="113"/>
    </location>
</feature>
<dbReference type="Gene3D" id="1.10.260.100">
    <property type="match status" value="1"/>
</dbReference>
<evidence type="ECO:0000256" key="4">
    <source>
        <dbReference type="ARBA" id="ARBA00022803"/>
    </source>
</evidence>
<evidence type="ECO:0000256" key="1">
    <source>
        <dbReference type="ARBA" id="ARBA00004496"/>
    </source>
</evidence>
<evidence type="ECO:0000259" key="7">
    <source>
        <dbReference type="SMART" id="SM00727"/>
    </source>
</evidence>
<dbReference type="Gene3D" id="1.25.40.10">
    <property type="entry name" value="Tetratricopeptide repeat domain"/>
    <property type="match status" value="2"/>
</dbReference>
<dbReference type="SMART" id="SM00727">
    <property type="entry name" value="STI1"/>
    <property type="match status" value="1"/>
</dbReference>
<dbReference type="GO" id="GO:0005737">
    <property type="term" value="C:cytoplasm"/>
    <property type="evidence" value="ECO:0007669"/>
    <property type="project" value="UniProtKB-SubCell"/>
</dbReference>
<dbReference type="FunFam" id="1.10.260.100:FF:000002">
    <property type="entry name" value="Stress-induced-phosphoprotein 1 (Hsp70/Hsp90-organizing)"/>
    <property type="match status" value="1"/>
</dbReference>
<dbReference type="WBParaSite" id="Csp11.Scaffold629.g12012.t1">
    <property type="protein sequence ID" value="Csp11.Scaffold629.g12012.t1"/>
    <property type="gene ID" value="Csp11.Scaffold629.g12012"/>
</dbReference>
<keyword evidence="2" id="KW-0963">Cytoplasm</keyword>
<dbReference type="PROSITE" id="PS50005">
    <property type="entry name" value="TPR"/>
    <property type="match status" value="4"/>
</dbReference>
<evidence type="ECO:0000256" key="2">
    <source>
        <dbReference type="ARBA" id="ARBA00022490"/>
    </source>
</evidence>
<evidence type="ECO:0000313" key="9">
    <source>
        <dbReference type="WBParaSite" id="Csp11.Scaffold629.g12012.t1"/>
    </source>
</evidence>
<dbReference type="Proteomes" id="UP000095282">
    <property type="component" value="Unplaced"/>
</dbReference>
<evidence type="ECO:0000256" key="3">
    <source>
        <dbReference type="ARBA" id="ARBA00022737"/>
    </source>
</evidence>
<dbReference type="PANTHER" id="PTHR22904">
    <property type="entry name" value="TPR REPEAT CONTAINING PROTEIN"/>
    <property type="match status" value="1"/>
</dbReference>
<feature type="repeat" description="TPR" evidence="6">
    <location>
        <begin position="5"/>
        <end position="38"/>
    </location>
</feature>
<keyword evidence="8" id="KW-1185">Reference proteome</keyword>
<sequence length="320" mass="36840">MSEAAIAEKDLGNAAYKSKDFATALAHYDKAIELDPTNITFYNNKAAVYFEEKKFEECVQACEKAVEIGRETRADYKLIAKAMSRAGNAFQKQGDVEKALHWFQRSLSEFRDPELVKKVKELEKQLKEAERLAYINPQLAQEEKNKGNELFKQGDYPTAMRHYNEAVKRDPENAILYSNRAACLTKLMEFQRALEDCDTCIRKDPKFIKGYIRKGACLVAMREWSKAQRAYEDALQVDPNNEEAREGVRTCLRSNDEDPEKAKERSLADPEVQEILRDPGMRMILEQMSNDPGAVREHLKNPEIFQKLMKLRDAGVIQMR</sequence>
<evidence type="ECO:0000313" key="8">
    <source>
        <dbReference type="Proteomes" id="UP000095282"/>
    </source>
</evidence>
<dbReference type="InterPro" id="IPR041243">
    <property type="entry name" value="STI1/HOP_DP"/>
</dbReference>
<dbReference type="AlphaFoldDB" id="A0A1I7TUU8"/>
<keyword evidence="4 6" id="KW-0802">TPR repeat</keyword>
<comment type="subcellular location">
    <subcellularLocation>
        <location evidence="1">Cytoplasm</location>
    </subcellularLocation>
</comment>
<dbReference type="PANTHER" id="PTHR22904:SF523">
    <property type="entry name" value="STRESS-INDUCED-PHOSPHOPROTEIN 1"/>
    <property type="match status" value="1"/>
</dbReference>
<dbReference type="InterPro" id="IPR019734">
    <property type="entry name" value="TPR_rpt"/>
</dbReference>
<organism evidence="8 9">
    <name type="scientific">Caenorhabditis tropicalis</name>
    <dbReference type="NCBI Taxonomy" id="1561998"/>
    <lineage>
        <taxon>Eukaryota</taxon>
        <taxon>Metazoa</taxon>
        <taxon>Ecdysozoa</taxon>
        <taxon>Nematoda</taxon>
        <taxon>Chromadorea</taxon>
        <taxon>Rhabditida</taxon>
        <taxon>Rhabditina</taxon>
        <taxon>Rhabditomorpha</taxon>
        <taxon>Rhabditoidea</taxon>
        <taxon>Rhabditidae</taxon>
        <taxon>Peloderinae</taxon>
        <taxon>Caenorhabditis</taxon>
    </lineage>
</organism>
<feature type="domain" description="STI1" evidence="7">
    <location>
        <begin position="269"/>
        <end position="308"/>
    </location>
</feature>
<dbReference type="InterPro" id="IPR006636">
    <property type="entry name" value="STI1_HS-bd"/>
</dbReference>
<protein>
    <recommendedName>
        <fullName evidence="5">Stress-induced-phosphoprotein 1</fullName>
    </recommendedName>
</protein>
<dbReference type="Pfam" id="PF00515">
    <property type="entry name" value="TPR_1"/>
    <property type="match status" value="1"/>
</dbReference>
<name>A0A1I7TUU8_9PELO</name>
<keyword evidence="3" id="KW-0677">Repeat</keyword>
<dbReference type="STRING" id="1561998.A0A1I7TUU8"/>
<dbReference type="eggNOG" id="KOG0548">
    <property type="taxonomic scope" value="Eukaryota"/>
</dbReference>
<accession>A0A1I7TUU8</accession>
<evidence type="ECO:0000256" key="6">
    <source>
        <dbReference type="PROSITE-ProRule" id="PRU00339"/>
    </source>
</evidence>
<dbReference type="SMART" id="SM00028">
    <property type="entry name" value="TPR"/>
    <property type="match status" value="6"/>
</dbReference>
<dbReference type="FunFam" id="1.25.40.10:FF:000010">
    <property type="entry name" value="Stress-induced phosphoprotein 1"/>
    <property type="match status" value="1"/>
</dbReference>
<dbReference type="GO" id="GO:0051879">
    <property type="term" value="F:Hsp90 protein binding"/>
    <property type="evidence" value="ECO:0007669"/>
    <property type="project" value="TreeGrafter"/>
</dbReference>
<dbReference type="Pfam" id="PF17830">
    <property type="entry name" value="STI1-HOP_DP"/>
    <property type="match status" value="1"/>
</dbReference>
<dbReference type="SUPFAM" id="SSF48452">
    <property type="entry name" value="TPR-like"/>
    <property type="match status" value="2"/>
</dbReference>
<evidence type="ECO:0000256" key="5">
    <source>
        <dbReference type="ARBA" id="ARBA00026193"/>
    </source>
</evidence>
<dbReference type="Pfam" id="PF13414">
    <property type="entry name" value="TPR_11"/>
    <property type="match status" value="1"/>
</dbReference>